<organism evidence="1 2">
    <name type="scientific">Bubo bubo</name>
    <name type="common">Eurasian eagle-owl</name>
    <name type="synonym">Strix bubo</name>
    <dbReference type="NCBI Taxonomy" id="30461"/>
    <lineage>
        <taxon>Eukaryota</taxon>
        <taxon>Metazoa</taxon>
        <taxon>Chordata</taxon>
        <taxon>Craniata</taxon>
        <taxon>Vertebrata</taxon>
        <taxon>Euteleostomi</taxon>
        <taxon>Archelosauria</taxon>
        <taxon>Archosauria</taxon>
        <taxon>Dinosauria</taxon>
        <taxon>Saurischia</taxon>
        <taxon>Theropoda</taxon>
        <taxon>Coelurosauria</taxon>
        <taxon>Aves</taxon>
        <taxon>Neognathae</taxon>
        <taxon>Neoaves</taxon>
        <taxon>Telluraves</taxon>
        <taxon>Strigiformes</taxon>
        <taxon>Strigidae</taxon>
        <taxon>Bubo</taxon>
    </lineage>
</organism>
<dbReference type="Proteomes" id="UP000694567">
    <property type="component" value="Unplaced"/>
</dbReference>
<accession>A0A8C0ICC1</accession>
<dbReference type="Ensembl" id="ENSBOBT00000009788.1">
    <property type="protein sequence ID" value="ENSBOBP00000009547.1"/>
    <property type="gene ID" value="ENSBOBG00000006150.1"/>
</dbReference>
<proteinExistence type="predicted"/>
<evidence type="ECO:0000313" key="2">
    <source>
        <dbReference type="Proteomes" id="UP000694567"/>
    </source>
</evidence>
<dbReference type="AlphaFoldDB" id="A0A8C0ICC1"/>
<reference evidence="1" key="1">
    <citation type="submission" date="2025-08" db="UniProtKB">
        <authorList>
            <consortium name="Ensembl"/>
        </authorList>
    </citation>
    <scope>IDENTIFICATION</scope>
</reference>
<name>A0A8C0ICC1_BUBBB</name>
<keyword evidence="2" id="KW-1185">Reference proteome</keyword>
<sequence length="112" mass="12500">PPHLHPERDRDQNLRATDFPSFRMVECASAYWSSGFPPILPSLSQHTGGLKLGSHGKCGAARYSLQCWSWIQAEHLESNEGLRRTWGRAHLRLQGLGMCSYLSCSEGSGRNC</sequence>
<reference evidence="1" key="2">
    <citation type="submission" date="2025-09" db="UniProtKB">
        <authorList>
            <consortium name="Ensembl"/>
        </authorList>
    </citation>
    <scope>IDENTIFICATION</scope>
</reference>
<evidence type="ECO:0000313" key="1">
    <source>
        <dbReference type="Ensembl" id="ENSBOBP00000009547.1"/>
    </source>
</evidence>
<protein>
    <submittedName>
        <fullName evidence="1">Uncharacterized protein</fullName>
    </submittedName>
</protein>